<gene>
    <name evidence="4" type="ORF">OKW52_21390</name>
</gene>
<name>A0ABT3H4P0_9RHOB</name>
<evidence type="ECO:0000313" key="4">
    <source>
        <dbReference type="EMBL" id="MCW1934734.1"/>
    </source>
</evidence>
<proteinExistence type="inferred from homology"/>
<dbReference type="Gene3D" id="3.10.129.10">
    <property type="entry name" value="Hotdog Thioesterase"/>
    <property type="match status" value="1"/>
</dbReference>
<feature type="domain" description="Thioesterase" evidence="3">
    <location>
        <begin position="40"/>
        <end position="118"/>
    </location>
</feature>
<dbReference type="InterPro" id="IPR029069">
    <property type="entry name" value="HotDog_dom_sf"/>
</dbReference>
<dbReference type="InterPro" id="IPR039298">
    <property type="entry name" value="ACOT13"/>
</dbReference>
<comment type="caution">
    <text evidence="4">The sequence shown here is derived from an EMBL/GenBank/DDBJ whole genome shotgun (WGS) entry which is preliminary data.</text>
</comment>
<dbReference type="Pfam" id="PF03061">
    <property type="entry name" value="4HBT"/>
    <property type="match status" value="1"/>
</dbReference>
<protein>
    <submittedName>
        <fullName evidence="4">PaaI family thioesterase</fullName>
    </submittedName>
</protein>
<evidence type="ECO:0000256" key="2">
    <source>
        <dbReference type="ARBA" id="ARBA00022801"/>
    </source>
</evidence>
<keyword evidence="2" id="KW-0378">Hydrolase</keyword>
<keyword evidence="5" id="KW-1185">Reference proteome</keyword>
<dbReference type="NCBIfam" id="TIGR00369">
    <property type="entry name" value="unchar_dom_1"/>
    <property type="match status" value="1"/>
</dbReference>
<dbReference type="SUPFAM" id="SSF54637">
    <property type="entry name" value="Thioesterase/thiol ester dehydrase-isomerase"/>
    <property type="match status" value="1"/>
</dbReference>
<sequence length="130" mass="13606">MSGPWHDATGTARLLGLRIDTSGERPTVSMHVTQDHTNRHGNMHGGLISTVLDTAMGATASLERGEGGKIPFSTLSMTVNFIAPMPLGTITATARILGGGFKTVFVEGEARDEAGTLIAQSTGTFKRAPL</sequence>
<dbReference type="PANTHER" id="PTHR21660:SF1">
    <property type="entry name" value="ACYL-COENZYME A THIOESTERASE 13"/>
    <property type="match status" value="1"/>
</dbReference>
<reference evidence="4 5" key="1">
    <citation type="submission" date="2022-10" db="EMBL/GenBank/DDBJ databases">
        <title>Pararhodobacter sp. nov., isolated from marine algae.</title>
        <authorList>
            <person name="Choi B.J."/>
            <person name="Kim J.M."/>
            <person name="Lee J.K."/>
            <person name="Choi D.G."/>
            <person name="Jeon C.O."/>
        </authorList>
    </citation>
    <scope>NUCLEOTIDE SEQUENCE [LARGE SCALE GENOMIC DNA]</scope>
    <source>
        <strain evidence="4 5">ZQ420</strain>
    </source>
</reference>
<dbReference type="Proteomes" id="UP001208938">
    <property type="component" value="Unassembled WGS sequence"/>
</dbReference>
<dbReference type="InterPro" id="IPR003736">
    <property type="entry name" value="PAAI_dom"/>
</dbReference>
<dbReference type="RefSeq" id="WP_264507506.1">
    <property type="nucleotide sequence ID" value="NZ_JAPDFL010000001.1"/>
</dbReference>
<dbReference type="InterPro" id="IPR006683">
    <property type="entry name" value="Thioestr_dom"/>
</dbReference>
<organism evidence="4 5">
    <name type="scientific">Pararhodobacter zhoushanensis</name>
    <dbReference type="NCBI Taxonomy" id="2479545"/>
    <lineage>
        <taxon>Bacteria</taxon>
        <taxon>Pseudomonadati</taxon>
        <taxon>Pseudomonadota</taxon>
        <taxon>Alphaproteobacteria</taxon>
        <taxon>Rhodobacterales</taxon>
        <taxon>Paracoccaceae</taxon>
        <taxon>Pararhodobacter</taxon>
    </lineage>
</organism>
<evidence type="ECO:0000313" key="5">
    <source>
        <dbReference type="Proteomes" id="UP001208938"/>
    </source>
</evidence>
<comment type="similarity">
    <text evidence="1">Belongs to the thioesterase PaaI family.</text>
</comment>
<accession>A0ABT3H4P0</accession>
<dbReference type="PANTHER" id="PTHR21660">
    <property type="entry name" value="THIOESTERASE SUPERFAMILY MEMBER-RELATED"/>
    <property type="match status" value="1"/>
</dbReference>
<evidence type="ECO:0000259" key="3">
    <source>
        <dbReference type="Pfam" id="PF03061"/>
    </source>
</evidence>
<dbReference type="EMBL" id="JAPDFL010000001">
    <property type="protein sequence ID" value="MCW1934734.1"/>
    <property type="molecule type" value="Genomic_DNA"/>
</dbReference>
<dbReference type="CDD" id="cd03443">
    <property type="entry name" value="PaaI_thioesterase"/>
    <property type="match status" value="1"/>
</dbReference>
<evidence type="ECO:0000256" key="1">
    <source>
        <dbReference type="ARBA" id="ARBA00008324"/>
    </source>
</evidence>